<comment type="similarity">
    <text evidence="1">Belongs to the protein kinase superfamily. ADCK protein kinase family.</text>
</comment>
<evidence type="ECO:0000256" key="1">
    <source>
        <dbReference type="ARBA" id="ARBA00009670"/>
    </source>
</evidence>
<evidence type="ECO:0000313" key="5">
    <source>
        <dbReference type="Proteomes" id="UP000294257"/>
    </source>
</evidence>
<proteinExistence type="inferred from homology"/>
<organism evidence="4 5">
    <name type="scientific">Herbihabitans rhizosphaerae</name>
    <dbReference type="NCBI Taxonomy" id="1872711"/>
    <lineage>
        <taxon>Bacteria</taxon>
        <taxon>Bacillati</taxon>
        <taxon>Actinomycetota</taxon>
        <taxon>Actinomycetes</taxon>
        <taxon>Pseudonocardiales</taxon>
        <taxon>Pseudonocardiaceae</taxon>
        <taxon>Herbihabitans</taxon>
    </lineage>
</organism>
<gene>
    <name evidence="4" type="ORF">EV193_101660</name>
</gene>
<dbReference type="RefSeq" id="WP_130342421.1">
    <property type="nucleotide sequence ID" value="NZ_SGWQ01000001.1"/>
</dbReference>
<keyword evidence="2" id="KW-0472">Membrane</keyword>
<feature type="transmembrane region" description="Helical" evidence="2">
    <location>
        <begin position="68"/>
        <end position="89"/>
    </location>
</feature>
<feature type="domain" description="ABC1 atypical kinase-like" evidence="3">
    <location>
        <begin position="188"/>
        <end position="427"/>
    </location>
</feature>
<dbReference type="InterPro" id="IPR011009">
    <property type="entry name" value="Kinase-like_dom_sf"/>
</dbReference>
<dbReference type="SUPFAM" id="SSF56112">
    <property type="entry name" value="Protein kinase-like (PK-like)"/>
    <property type="match status" value="1"/>
</dbReference>
<dbReference type="Pfam" id="PF03109">
    <property type="entry name" value="ABC1"/>
    <property type="match status" value="1"/>
</dbReference>
<dbReference type="PANTHER" id="PTHR10566">
    <property type="entry name" value="CHAPERONE-ACTIVITY OF BC1 COMPLEX CABC1 -RELATED"/>
    <property type="match status" value="1"/>
</dbReference>
<dbReference type="InterPro" id="IPR050154">
    <property type="entry name" value="UbiB_kinase"/>
</dbReference>
<evidence type="ECO:0000313" key="4">
    <source>
        <dbReference type="EMBL" id="RZS44781.1"/>
    </source>
</evidence>
<keyword evidence="5" id="KW-1185">Reference proteome</keyword>
<evidence type="ECO:0000256" key="2">
    <source>
        <dbReference type="SAM" id="Phobius"/>
    </source>
</evidence>
<comment type="caution">
    <text evidence="4">The sequence shown here is derived from an EMBL/GenBank/DDBJ whole genome shotgun (WGS) entry which is preliminary data.</text>
</comment>
<sequence>MTSIALALLSLPAYALMLWPLVVAARRVLGVRIHVVRALLGAVIGWLVAGGIVALLPDDLRGKPGVLVGLLIPILGGAFLATLTFLFLAEMAVPSGGGLGAFGRIRSIRGRVARARRYSQVMRIAVRHGIGPYLTGRGQGGAHRQAALAVSLRRALEDAGVTFVKLGQVLSTRPDVLPAVFVEELSLLQDQVGSVSFDEVEQVLVEELGRPLDEVFEHLDREPIAAASVAQVYRGTLRTGEDVVLKVRRPDIERLVRRDLDIVHRVARSLDARADWARALGVIELADGFAAALTEELDFRVEARNISAVTAAYSGADVALPTVHAELSTSGLLVMHRLDGSPVRAAAPAVEPARRQVLARSLLDCVLRQVLLHGVFHADPHPGNVLLLADGRLGLLDFGSVGRLDSGLRDGLRGLLVAVDRGDPAAMRDGLLEIVERPDVIDEQRLERALGALVAKHVSHGQQTDASTAMFVDLFGVVAEFRLSVPPPIAAVFRALATMEGTLALLSPGFDILAESRRFASALFGEAMRPESLRRNVSEELTALLPVLRRLPRRIDRIGGALEQGRLSVNVRLLADERDRAVITGWLHEVLLAFTGIATGLMAALLLSSVSGPTVLPGFTVNHLFGYNLLVISALVGLRLLFTVFRSQRQRYQRSSRGVIEG</sequence>
<dbReference type="AlphaFoldDB" id="A0A4Q7L808"/>
<keyword evidence="2" id="KW-1133">Transmembrane helix</keyword>
<keyword evidence="2" id="KW-0812">Transmembrane</keyword>
<dbReference type="Proteomes" id="UP000294257">
    <property type="component" value="Unassembled WGS sequence"/>
</dbReference>
<accession>A0A4Q7L808</accession>
<feature type="transmembrane region" description="Helical" evidence="2">
    <location>
        <begin position="590"/>
        <end position="612"/>
    </location>
</feature>
<dbReference type="EMBL" id="SGWQ01000001">
    <property type="protein sequence ID" value="RZS44781.1"/>
    <property type="molecule type" value="Genomic_DNA"/>
</dbReference>
<feature type="transmembrane region" description="Helical" evidence="2">
    <location>
        <begin position="34"/>
        <end position="56"/>
    </location>
</feature>
<dbReference type="OrthoDB" id="9795390at2"/>
<reference evidence="4 5" key="1">
    <citation type="submission" date="2019-02" db="EMBL/GenBank/DDBJ databases">
        <title>Genomic Encyclopedia of Type Strains, Phase IV (KMG-IV): sequencing the most valuable type-strain genomes for metagenomic binning, comparative biology and taxonomic classification.</title>
        <authorList>
            <person name="Goeker M."/>
        </authorList>
    </citation>
    <scope>NUCLEOTIDE SEQUENCE [LARGE SCALE GENOMIC DNA]</scope>
    <source>
        <strain evidence="4 5">DSM 101727</strain>
    </source>
</reference>
<keyword evidence="4" id="KW-0830">Ubiquinone</keyword>
<dbReference type="CDD" id="cd05121">
    <property type="entry name" value="ABC1_ADCK3-like"/>
    <property type="match status" value="1"/>
</dbReference>
<evidence type="ECO:0000259" key="3">
    <source>
        <dbReference type="Pfam" id="PF03109"/>
    </source>
</evidence>
<protein>
    <submittedName>
        <fullName evidence="4">Ubiquinone biosynthesis protein</fullName>
    </submittedName>
</protein>
<name>A0A4Q7L808_9PSEU</name>
<dbReference type="PANTHER" id="PTHR10566:SF113">
    <property type="entry name" value="PROTEIN ACTIVITY OF BC1 COMPLEX KINASE 7, CHLOROPLASTIC"/>
    <property type="match status" value="1"/>
</dbReference>
<feature type="transmembrane region" description="Helical" evidence="2">
    <location>
        <begin position="624"/>
        <end position="645"/>
    </location>
</feature>
<dbReference type="InterPro" id="IPR004147">
    <property type="entry name" value="ABC1_dom"/>
</dbReference>